<dbReference type="RefSeq" id="WP_310944142.1">
    <property type="nucleotide sequence ID" value="NZ_JARUIS010000025.1"/>
</dbReference>
<evidence type="ECO:0000313" key="2">
    <source>
        <dbReference type="Proteomes" id="UP001182303"/>
    </source>
</evidence>
<accession>A0AAE4FP37</accession>
<sequence length="42" mass="5016">MAKIRVSTQAVNRYKNKVRNITSRLKPFTMEERINKPKKIRA</sequence>
<reference evidence="1" key="1">
    <citation type="submission" date="2023-04" db="EMBL/GenBank/DDBJ databases">
        <title>Assessment of the microbiological origin of a defect in Grana Padano cheese.</title>
        <authorList>
            <person name="Zago M."/>
            <person name="Rossetti L."/>
            <person name="Bonvini B."/>
            <person name="Carminati D."/>
            <person name="Giraffa G."/>
        </authorList>
    </citation>
    <scope>NUCLEOTIDE SEQUENCE</scope>
    <source>
        <strain evidence="1">4990</strain>
    </source>
</reference>
<dbReference type="AlphaFoldDB" id="A0AAE4FP37"/>
<name>A0AAE4FP37_CLOSG</name>
<dbReference type="Proteomes" id="UP001182303">
    <property type="component" value="Unassembled WGS sequence"/>
</dbReference>
<protein>
    <submittedName>
        <fullName evidence="1">Uncharacterized protein</fullName>
    </submittedName>
</protein>
<dbReference type="EMBL" id="JARUIS010000025">
    <property type="protein sequence ID" value="MDS1004655.1"/>
    <property type="molecule type" value="Genomic_DNA"/>
</dbReference>
<organism evidence="1 2">
    <name type="scientific">Clostridium sporogenes</name>
    <dbReference type="NCBI Taxonomy" id="1509"/>
    <lineage>
        <taxon>Bacteria</taxon>
        <taxon>Bacillati</taxon>
        <taxon>Bacillota</taxon>
        <taxon>Clostridia</taxon>
        <taxon>Eubacteriales</taxon>
        <taxon>Clostridiaceae</taxon>
        <taxon>Clostridium</taxon>
    </lineage>
</organism>
<evidence type="ECO:0000313" key="1">
    <source>
        <dbReference type="EMBL" id="MDS1004655.1"/>
    </source>
</evidence>
<comment type="caution">
    <text evidence="1">The sequence shown here is derived from an EMBL/GenBank/DDBJ whole genome shotgun (WGS) entry which is preliminary data.</text>
</comment>
<proteinExistence type="predicted"/>
<gene>
    <name evidence="1" type="ORF">P9J83_14285</name>
</gene>